<feature type="disulfide bond" evidence="4">
    <location>
        <begin position="345"/>
        <end position="354"/>
    </location>
</feature>
<dbReference type="GO" id="GO:0008046">
    <property type="term" value="F:axon guidance receptor activity"/>
    <property type="evidence" value="ECO:0007669"/>
    <property type="project" value="TreeGrafter"/>
</dbReference>
<sequence>MYMIFFIFYSLIIIPINQCIDYGKIQKNIRNFNHYYYSHHDDYVIHSKDSCHQILFNNNKIEELIKQSDVIIAGRLTYHDTYEKYKQIHSSYSNHIMTSTTINTTTTNNSNIYFNITVLVKTIYKANYPIGNEVIIGPVYILDNHHHGNGIGCLPVFYSNAKYIFFLKNNSKLLNYYEPISEIAEYTEYMEKKIYAYHCQNCVKPTIESIPNQVLEYGQSLTTNCIATGIPTPTIMWIRDGKSINLADKGLTVETFERSPGYVESILEINNLILIDTGEYWCYAENALGLAKEKFILKVQQNNRTDEKLMVDELIPCSDEDKDYCLNGGQCYTYKNERVSFQCRCLDYYFGDRCHFHTDGLYAFSESRGNDLQSMLHALTTTLTLRGVFFTLFGALMSVLTFYGIWKCQQKSMHRRHLRRRNKSLFKHDSQTKTSHSVNHSNHENRIHNTVKENTAPISINDYYKRDQNIEHIPIPENYYGQTGNSYILPTSHLANNGCYENRSQNFTHDVMIDLKSPLTTSHVNPQQLHNHSRNAIQFGYRPSSSLDQCNESAHKPENGLTLHNRPFGTDWSTRRIISQKPGSIRDRLPILAEGSNLDLNIDRYPNYTDPIDRMNRFDQDRDISLNMISSSSSFIQTNT</sequence>
<keyword evidence="1 6" id="KW-0732">Signal</keyword>
<dbReference type="Pfam" id="PF13927">
    <property type="entry name" value="Ig_3"/>
    <property type="match status" value="1"/>
</dbReference>
<keyword evidence="5" id="KW-0472">Membrane</keyword>
<evidence type="ECO:0008006" key="11">
    <source>
        <dbReference type="Google" id="ProtNLM"/>
    </source>
</evidence>
<keyword evidence="3" id="KW-0393">Immunoglobulin domain</keyword>
<dbReference type="GO" id="GO:0043025">
    <property type="term" value="C:neuronal cell body"/>
    <property type="evidence" value="ECO:0007669"/>
    <property type="project" value="TreeGrafter"/>
</dbReference>
<dbReference type="InterPro" id="IPR003598">
    <property type="entry name" value="Ig_sub2"/>
</dbReference>
<dbReference type="PROSITE" id="PS50026">
    <property type="entry name" value="EGF_3"/>
    <property type="match status" value="1"/>
</dbReference>
<evidence type="ECO:0000256" key="2">
    <source>
        <dbReference type="ARBA" id="ARBA00023157"/>
    </source>
</evidence>
<evidence type="ECO:0000313" key="9">
    <source>
        <dbReference type="Proteomes" id="UP000050791"/>
    </source>
</evidence>
<dbReference type="InterPro" id="IPR050958">
    <property type="entry name" value="Cell_Adh-Cytoskel_Orgn"/>
</dbReference>
<feature type="chain" id="PRO_5041646603" description="EGF-like domain-containing protein" evidence="6">
    <location>
        <begin position="20"/>
        <end position="640"/>
    </location>
</feature>
<dbReference type="SMART" id="SM00181">
    <property type="entry name" value="EGF"/>
    <property type="match status" value="1"/>
</dbReference>
<dbReference type="GO" id="GO:0050808">
    <property type="term" value="P:synapse organization"/>
    <property type="evidence" value="ECO:0007669"/>
    <property type="project" value="TreeGrafter"/>
</dbReference>
<feature type="domain" description="Ig-like" evidence="8">
    <location>
        <begin position="205"/>
        <end position="298"/>
    </location>
</feature>
<evidence type="ECO:0000313" key="10">
    <source>
        <dbReference type="WBParaSite" id="SMTH1_101350.1"/>
    </source>
</evidence>
<dbReference type="SUPFAM" id="SSF48726">
    <property type="entry name" value="Immunoglobulin"/>
    <property type="match status" value="1"/>
</dbReference>
<dbReference type="FunFam" id="2.60.40.10:FF:000032">
    <property type="entry name" value="palladin isoform X1"/>
    <property type="match status" value="1"/>
</dbReference>
<dbReference type="SMART" id="SM00409">
    <property type="entry name" value="IG"/>
    <property type="match status" value="1"/>
</dbReference>
<name>A0AA85AQH7_9TREM</name>
<proteinExistence type="predicted"/>
<keyword evidence="5" id="KW-0812">Transmembrane</keyword>
<feature type="domain" description="EGF-like" evidence="7">
    <location>
        <begin position="313"/>
        <end position="355"/>
    </location>
</feature>
<dbReference type="GO" id="GO:0007156">
    <property type="term" value="P:homophilic cell adhesion via plasma membrane adhesion molecules"/>
    <property type="evidence" value="ECO:0007669"/>
    <property type="project" value="TreeGrafter"/>
</dbReference>
<feature type="signal peptide" evidence="6">
    <location>
        <begin position="1"/>
        <end position="19"/>
    </location>
</feature>
<keyword evidence="4" id="KW-0245">EGF-like domain</keyword>
<dbReference type="Proteomes" id="UP000050791">
    <property type="component" value="Unassembled WGS sequence"/>
</dbReference>
<organism evidence="9 10">
    <name type="scientific">Schistosoma mattheei</name>
    <dbReference type="NCBI Taxonomy" id="31246"/>
    <lineage>
        <taxon>Eukaryota</taxon>
        <taxon>Metazoa</taxon>
        <taxon>Spiralia</taxon>
        <taxon>Lophotrochozoa</taxon>
        <taxon>Platyhelminthes</taxon>
        <taxon>Trematoda</taxon>
        <taxon>Digenea</taxon>
        <taxon>Strigeidida</taxon>
        <taxon>Schistosomatoidea</taxon>
        <taxon>Schistosomatidae</taxon>
        <taxon>Schistosoma</taxon>
    </lineage>
</organism>
<dbReference type="AlphaFoldDB" id="A0AA85AQH7"/>
<dbReference type="Gene3D" id="2.10.25.10">
    <property type="entry name" value="Laminin"/>
    <property type="match status" value="1"/>
</dbReference>
<evidence type="ECO:0000256" key="4">
    <source>
        <dbReference type="PROSITE-ProRule" id="PRU00076"/>
    </source>
</evidence>
<evidence type="ECO:0000256" key="3">
    <source>
        <dbReference type="ARBA" id="ARBA00023319"/>
    </source>
</evidence>
<feature type="transmembrane region" description="Helical" evidence="5">
    <location>
        <begin position="383"/>
        <end position="406"/>
    </location>
</feature>
<dbReference type="PANTHER" id="PTHR45080:SF8">
    <property type="entry name" value="IG-LIKE DOMAIN-CONTAINING PROTEIN"/>
    <property type="match status" value="1"/>
</dbReference>
<accession>A0AA85AQH7</accession>
<keyword evidence="2 4" id="KW-1015">Disulfide bond</keyword>
<dbReference type="CDD" id="cd00054">
    <property type="entry name" value="EGF_CA"/>
    <property type="match status" value="1"/>
</dbReference>
<dbReference type="WBParaSite" id="SMTH1_101350.1">
    <property type="protein sequence ID" value="SMTH1_101350.1"/>
    <property type="gene ID" value="SMTH1_101350"/>
</dbReference>
<dbReference type="InterPro" id="IPR007110">
    <property type="entry name" value="Ig-like_dom"/>
</dbReference>
<evidence type="ECO:0000256" key="1">
    <source>
        <dbReference type="ARBA" id="ARBA00022729"/>
    </source>
</evidence>
<dbReference type="GO" id="GO:0030424">
    <property type="term" value="C:axon"/>
    <property type="evidence" value="ECO:0007669"/>
    <property type="project" value="TreeGrafter"/>
</dbReference>
<dbReference type="PROSITE" id="PS00022">
    <property type="entry name" value="EGF_1"/>
    <property type="match status" value="1"/>
</dbReference>
<dbReference type="InterPro" id="IPR003599">
    <property type="entry name" value="Ig_sub"/>
</dbReference>
<protein>
    <recommendedName>
        <fullName evidence="11">EGF-like domain-containing protein</fullName>
    </recommendedName>
</protein>
<reference evidence="10" key="1">
    <citation type="submission" date="2023-11" db="UniProtKB">
        <authorList>
            <consortium name="WormBaseParasite"/>
        </authorList>
    </citation>
    <scope>IDENTIFICATION</scope>
</reference>
<dbReference type="Gene3D" id="2.60.40.10">
    <property type="entry name" value="Immunoglobulins"/>
    <property type="match status" value="1"/>
</dbReference>
<dbReference type="SMART" id="SM00408">
    <property type="entry name" value="IGc2"/>
    <property type="match status" value="1"/>
</dbReference>
<keyword evidence="5" id="KW-1133">Transmembrane helix</keyword>
<evidence type="ECO:0000256" key="6">
    <source>
        <dbReference type="SAM" id="SignalP"/>
    </source>
</evidence>
<evidence type="ECO:0000259" key="8">
    <source>
        <dbReference type="PROSITE" id="PS50835"/>
    </source>
</evidence>
<comment type="caution">
    <text evidence="4">Lacks conserved residue(s) required for the propagation of feature annotation.</text>
</comment>
<dbReference type="PANTHER" id="PTHR45080">
    <property type="entry name" value="CONTACTIN 5"/>
    <property type="match status" value="1"/>
</dbReference>
<dbReference type="InterPro" id="IPR000742">
    <property type="entry name" value="EGF"/>
</dbReference>
<dbReference type="PROSITE" id="PS50835">
    <property type="entry name" value="IG_LIKE"/>
    <property type="match status" value="1"/>
</dbReference>
<dbReference type="SUPFAM" id="SSF57196">
    <property type="entry name" value="EGF/Laminin"/>
    <property type="match status" value="1"/>
</dbReference>
<evidence type="ECO:0000259" key="7">
    <source>
        <dbReference type="PROSITE" id="PS50026"/>
    </source>
</evidence>
<dbReference type="GO" id="GO:0005886">
    <property type="term" value="C:plasma membrane"/>
    <property type="evidence" value="ECO:0007669"/>
    <property type="project" value="TreeGrafter"/>
</dbReference>
<evidence type="ECO:0000256" key="5">
    <source>
        <dbReference type="SAM" id="Phobius"/>
    </source>
</evidence>
<dbReference type="InterPro" id="IPR036179">
    <property type="entry name" value="Ig-like_dom_sf"/>
</dbReference>
<dbReference type="InterPro" id="IPR013783">
    <property type="entry name" value="Ig-like_fold"/>
</dbReference>